<feature type="active site" description="Proton acceptor" evidence="8">
    <location>
        <position position="243"/>
    </location>
</feature>
<dbReference type="InterPro" id="IPR018485">
    <property type="entry name" value="FGGY_C"/>
</dbReference>
<keyword evidence="5 8" id="KW-0418">Kinase</keyword>
<keyword evidence="6 8" id="KW-0067">ATP-binding</keyword>
<dbReference type="PANTHER" id="PTHR43095">
    <property type="entry name" value="SUGAR KINASE"/>
    <property type="match status" value="1"/>
</dbReference>
<feature type="binding site" evidence="8">
    <location>
        <begin position="83"/>
        <end position="84"/>
    </location>
    <ligand>
        <name>substrate</name>
    </ligand>
</feature>
<dbReference type="PANTHER" id="PTHR43095:SF5">
    <property type="entry name" value="XYLULOSE KINASE"/>
    <property type="match status" value="1"/>
</dbReference>
<evidence type="ECO:0000256" key="6">
    <source>
        <dbReference type="ARBA" id="ARBA00022840"/>
    </source>
</evidence>
<reference evidence="13" key="1">
    <citation type="journal article" date="2020" name="mSystems">
        <title>Genome- and Community-Level Interaction Insights into Carbon Utilization and Element Cycling Functions of Hydrothermarchaeota in Hydrothermal Sediment.</title>
        <authorList>
            <person name="Zhou Z."/>
            <person name="Liu Y."/>
            <person name="Xu W."/>
            <person name="Pan J."/>
            <person name="Luo Z.H."/>
            <person name="Li M."/>
        </authorList>
    </citation>
    <scope>NUCLEOTIDE SEQUENCE [LARGE SCALE GENOMIC DNA]</scope>
    <source>
        <strain evidence="13">SpSt-640</strain>
    </source>
</reference>
<dbReference type="EMBL" id="DTBH01000154">
    <property type="protein sequence ID" value="HGQ77746.1"/>
    <property type="molecule type" value="Genomic_DNA"/>
</dbReference>
<dbReference type="SUPFAM" id="SSF53067">
    <property type="entry name" value="Actin-like ATPase domain"/>
    <property type="match status" value="2"/>
</dbReference>
<feature type="domain" description="Carbohydrate kinase FGGY C-terminal" evidence="12">
    <location>
        <begin position="259"/>
        <end position="442"/>
    </location>
</feature>
<dbReference type="Pfam" id="PF00370">
    <property type="entry name" value="FGGY_N"/>
    <property type="match status" value="1"/>
</dbReference>
<organism evidence="13">
    <name type="scientific">Fervidobacterium pennivorans</name>
    <dbReference type="NCBI Taxonomy" id="93466"/>
    <lineage>
        <taxon>Bacteria</taxon>
        <taxon>Thermotogati</taxon>
        <taxon>Thermotogota</taxon>
        <taxon>Thermotogae</taxon>
        <taxon>Thermotogales</taxon>
        <taxon>Fervidobacteriaceae</taxon>
        <taxon>Fervidobacterium</taxon>
    </lineage>
</organism>
<comment type="caution">
    <text evidence="13">The sequence shown here is derived from an EMBL/GenBank/DDBJ whole genome shotgun (WGS) entry which is preliminary data.</text>
</comment>
<dbReference type="InterPro" id="IPR000577">
    <property type="entry name" value="Carb_kinase_FGGY"/>
</dbReference>
<dbReference type="InterPro" id="IPR006000">
    <property type="entry name" value="Xylulokinase"/>
</dbReference>
<dbReference type="HAMAP" id="MF_02220">
    <property type="entry name" value="XylB"/>
    <property type="match status" value="1"/>
</dbReference>
<feature type="domain" description="Carbohydrate kinase FGGY N-terminal" evidence="11">
    <location>
        <begin position="6"/>
        <end position="250"/>
    </location>
</feature>
<proteinExistence type="inferred from homology"/>
<dbReference type="GO" id="GO:0005524">
    <property type="term" value="F:ATP binding"/>
    <property type="evidence" value="ECO:0007669"/>
    <property type="project" value="UniProtKB-UniRule"/>
</dbReference>
<comment type="similarity">
    <text evidence="1 8 9">Belongs to the FGGY kinase family.</text>
</comment>
<comment type="catalytic activity">
    <reaction evidence="8 10">
        <text>D-xylulose + ATP = D-xylulose 5-phosphate + ADP + H(+)</text>
        <dbReference type="Rhea" id="RHEA:10964"/>
        <dbReference type="ChEBI" id="CHEBI:15378"/>
        <dbReference type="ChEBI" id="CHEBI:17140"/>
        <dbReference type="ChEBI" id="CHEBI:30616"/>
        <dbReference type="ChEBI" id="CHEBI:57737"/>
        <dbReference type="ChEBI" id="CHEBI:456216"/>
        <dbReference type="EC" id="2.7.1.17"/>
    </reaction>
</comment>
<dbReference type="Pfam" id="PF02782">
    <property type="entry name" value="FGGY_C"/>
    <property type="match status" value="1"/>
</dbReference>
<dbReference type="NCBIfam" id="TIGR01312">
    <property type="entry name" value="XylB"/>
    <property type="match status" value="1"/>
</dbReference>
<evidence type="ECO:0000256" key="9">
    <source>
        <dbReference type="RuleBase" id="RU003733"/>
    </source>
</evidence>
<dbReference type="CDD" id="cd07808">
    <property type="entry name" value="ASKHA_NBD_FGGY_EcXK-like"/>
    <property type="match status" value="1"/>
</dbReference>
<protein>
    <recommendedName>
        <fullName evidence="8 10">Xylulose kinase</fullName>
        <shortName evidence="8 10">Xylulokinase</shortName>
        <ecNumber evidence="8 10">2.7.1.17</ecNumber>
    </recommendedName>
</protein>
<keyword evidence="3 8" id="KW-0808">Transferase</keyword>
<dbReference type="InterPro" id="IPR018483">
    <property type="entry name" value="Carb_kinase_FGGY_CS"/>
</dbReference>
<dbReference type="InterPro" id="IPR018484">
    <property type="entry name" value="FGGY_N"/>
</dbReference>
<evidence type="ECO:0000313" key="13">
    <source>
        <dbReference type="EMBL" id="HGQ77746.1"/>
    </source>
</evidence>
<name>A0A7V4CP33_FERPE</name>
<dbReference type="InterPro" id="IPR043129">
    <property type="entry name" value="ATPase_NBD"/>
</dbReference>
<evidence type="ECO:0000259" key="12">
    <source>
        <dbReference type="Pfam" id="PF02782"/>
    </source>
</evidence>
<dbReference type="GO" id="GO:0042732">
    <property type="term" value="P:D-xylose metabolic process"/>
    <property type="evidence" value="ECO:0007669"/>
    <property type="project" value="UniProtKB-KW"/>
</dbReference>
<evidence type="ECO:0000256" key="7">
    <source>
        <dbReference type="ARBA" id="ARBA00023277"/>
    </source>
</evidence>
<evidence type="ECO:0000256" key="3">
    <source>
        <dbReference type="ARBA" id="ARBA00022679"/>
    </source>
</evidence>
<feature type="site" description="Important for activity" evidence="8">
    <location>
        <position position="10"/>
    </location>
</feature>
<dbReference type="PROSITE" id="PS00933">
    <property type="entry name" value="FGGY_KINASES_1"/>
    <property type="match status" value="1"/>
</dbReference>
<sequence>MENICVVGLDIGTTSIKGILVDEAGKVLERAEYPIKLVAPNPGWAEENPEDWWNGTLIVLKKLSTFAKEQNLKIRAISTSGQMHSLVAIDKDGNPLHNSILWCDQRTSAECDEITQKIGGRKTALEITGNPILTGFTAGKILWLLKHEPEIFHKTYKFLLPKDFINFKMTNEIVTEHSDASGTAMYDVRTRSWSNTILGILNIDDSKLPKIVNSNSIVGTISHKIASELNLENNTIVVAGGADNACAALGIGVTVPDTAMISVGTSGTVLVPTFKNEPDEDGKVHLFSHVVNNVNYYMGVMLSATNSVEWFNKIVNFNEYDIINAEVDKIPIGARGLFFLPYLNGERTPHNDPNARGVIFGLSSAHNRFDIYRAIFEGVGYGLKDCFVSLKSSGIREIRITGGGSKSKVWVKMIADILGNRIVKVSSTEGAAYGAAILAFSALTGIEPSGISNKWISVVESFVPDEENSKKYEKNYVIFGQLYNLLKELFGRIDKG</sequence>
<accession>A0A7V4CP33</accession>
<keyword evidence="7 8" id="KW-0119">Carbohydrate metabolism</keyword>
<evidence type="ECO:0000259" key="11">
    <source>
        <dbReference type="Pfam" id="PF00370"/>
    </source>
</evidence>
<dbReference type="AlphaFoldDB" id="A0A7V4CP33"/>
<dbReference type="EC" id="2.7.1.17" evidence="8 10"/>
<evidence type="ECO:0000256" key="10">
    <source>
        <dbReference type="RuleBase" id="RU364073"/>
    </source>
</evidence>
<keyword evidence="2 8" id="KW-0859">Xylose metabolism</keyword>
<dbReference type="InterPro" id="IPR050406">
    <property type="entry name" value="FGGY_Carb_Kinase"/>
</dbReference>
<keyword evidence="4 8" id="KW-0547">Nucleotide-binding</keyword>
<evidence type="ECO:0000256" key="5">
    <source>
        <dbReference type="ARBA" id="ARBA00022777"/>
    </source>
</evidence>
<dbReference type="PROSITE" id="PS00445">
    <property type="entry name" value="FGGY_KINASES_2"/>
    <property type="match status" value="1"/>
</dbReference>
<evidence type="ECO:0000256" key="8">
    <source>
        <dbReference type="HAMAP-Rule" id="MF_02220"/>
    </source>
</evidence>
<evidence type="ECO:0000256" key="1">
    <source>
        <dbReference type="ARBA" id="ARBA00009156"/>
    </source>
</evidence>
<dbReference type="Gene3D" id="3.30.420.40">
    <property type="match status" value="2"/>
</dbReference>
<evidence type="ECO:0000256" key="4">
    <source>
        <dbReference type="ARBA" id="ARBA00022741"/>
    </source>
</evidence>
<gene>
    <name evidence="8 10 13" type="primary">xylB</name>
    <name evidence="13" type="ORF">ENU12_07605</name>
</gene>
<comment type="function">
    <text evidence="8">Catalyzes the phosphorylation of D-xylulose to D-xylulose 5-phosphate.</text>
</comment>
<dbReference type="PIRSF" id="PIRSF000538">
    <property type="entry name" value="GlpK"/>
    <property type="match status" value="1"/>
</dbReference>
<dbReference type="GO" id="GO:0005998">
    <property type="term" value="P:xylulose catabolic process"/>
    <property type="evidence" value="ECO:0007669"/>
    <property type="project" value="UniProtKB-UniRule"/>
</dbReference>
<dbReference type="GO" id="GO:0004856">
    <property type="term" value="F:D-xylulokinase activity"/>
    <property type="evidence" value="ECO:0007669"/>
    <property type="project" value="UniProtKB-UniRule"/>
</dbReference>
<evidence type="ECO:0000256" key="2">
    <source>
        <dbReference type="ARBA" id="ARBA00022629"/>
    </source>
</evidence>